<keyword evidence="2" id="KW-1185">Reference proteome</keyword>
<feature type="domain" description="Helitron helicase-like" evidence="1">
    <location>
        <begin position="62"/>
        <end position="245"/>
    </location>
</feature>
<gene>
    <name evidence="3" type="primary">LOC140006115</name>
</gene>
<organism evidence="2 3">
    <name type="scientific">Coffea arabica</name>
    <name type="common">Arabian coffee</name>
    <dbReference type="NCBI Taxonomy" id="13443"/>
    <lineage>
        <taxon>Eukaryota</taxon>
        <taxon>Viridiplantae</taxon>
        <taxon>Streptophyta</taxon>
        <taxon>Embryophyta</taxon>
        <taxon>Tracheophyta</taxon>
        <taxon>Spermatophyta</taxon>
        <taxon>Magnoliopsida</taxon>
        <taxon>eudicotyledons</taxon>
        <taxon>Gunneridae</taxon>
        <taxon>Pentapetalae</taxon>
        <taxon>asterids</taxon>
        <taxon>lamiids</taxon>
        <taxon>Gentianales</taxon>
        <taxon>Rubiaceae</taxon>
        <taxon>Ixoroideae</taxon>
        <taxon>Gardenieae complex</taxon>
        <taxon>Bertiereae - Coffeeae clade</taxon>
        <taxon>Coffeeae</taxon>
        <taxon>Coffea</taxon>
    </lineage>
</organism>
<dbReference type="Pfam" id="PF14214">
    <property type="entry name" value="Helitron_like_N"/>
    <property type="match status" value="1"/>
</dbReference>
<dbReference type="PANTHER" id="PTHR10492:SF94">
    <property type="entry name" value="ATP-DEPENDENT DNA HELICASE"/>
    <property type="match status" value="1"/>
</dbReference>
<evidence type="ECO:0000313" key="2">
    <source>
        <dbReference type="Proteomes" id="UP001652660"/>
    </source>
</evidence>
<dbReference type="GeneID" id="140006115"/>
<protein>
    <submittedName>
        <fullName evidence="3">Uncharacterized protein isoform X1</fullName>
    </submittedName>
</protein>
<proteinExistence type="predicted"/>
<dbReference type="InterPro" id="IPR025476">
    <property type="entry name" value="Helitron_helicase-like"/>
</dbReference>
<accession>A0ABM4U9P6</accession>
<name>A0ABM4U9P6_COFAR</name>
<reference evidence="3" key="1">
    <citation type="submission" date="2025-08" db="UniProtKB">
        <authorList>
            <consortium name="RefSeq"/>
        </authorList>
    </citation>
    <scope>IDENTIFICATION</scope>
    <source>
        <tissue evidence="3">Leaves</tissue>
    </source>
</reference>
<dbReference type="PANTHER" id="PTHR10492">
    <property type="match status" value="1"/>
</dbReference>
<sequence length="509" mass="60243">MCWHQGIKRIARTPNARGATSCEQEVELAPGAETTPEQLMNAENSVIRRNKRKRNMVSCREYYCYKLQIREDDRSMLLHIGRLLQHYVVDMYVKIESTRLDFYRLNDNQTRLRTELYQSLIDSLSQGESSSSNIGTRIILPGSFIGGPRDMRRRYMDAMSLVQRYGKPDIFLTMTCNRNWPEIKNLLLRTDKIENRPDLVSRVFRAKLEQLKNEIFKKNIFGKVAAYTYVIEFQKRGLPHAHFLIILKQGSKMYSPEAYDRIVCAELPDINEHEYLHSLVVKHMMHGPCGTMNPTCVCMRLHIGCKDRYPKQFCESTIHTTNSYPLYRRRNNKKKVKIRGHYLDNRWVVPYCPYLLAKFNCHMNVEICSTIQAVKYIYKYIYKGHDRVLYQLSDIETNNNVDKIKNYVTARWVSPPEAMWRIFGFDLNQIHPSVMTLQVHLENKQPVTFPEKSSLHSVMKNKALQKTMLTEFFSMNKYDNHAKNLNCMYAQFPEYFKWNQQSKIWEQRK</sequence>
<evidence type="ECO:0000313" key="3">
    <source>
        <dbReference type="RefSeq" id="XP_071903984.1"/>
    </source>
</evidence>
<dbReference type="Proteomes" id="UP001652660">
    <property type="component" value="Chromosome 4e"/>
</dbReference>
<dbReference type="RefSeq" id="XP_071903984.1">
    <property type="nucleotide sequence ID" value="XM_072047883.1"/>
</dbReference>
<evidence type="ECO:0000259" key="1">
    <source>
        <dbReference type="Pfam" id="PF14214"/>
    </source>
</evidence>